<name>A0A3B0RCA9_9ZZZZ</name>
<evidence type="ECO:0000256" key="1">
    <source>
        <dbReference type="SAM" id="MobiDB-lite"/>
    </source>
</evidence>
<feature type="transmembrane region" description="Helical" evidence="2">
    <location>
        <begin position="9"/>
        <end position="27"/>
    </location>
</feature>
<feature type="compositionally biased region" description="Basic and acidic residues" evidence="1">
    <location>
        <begin position="226"/>
        <end position="241"/>
    </location>
</feature>
<keyword evidence="2" id="KW-0812">Transmembrane</keyword>
<evidence type="ECO:0000313" key="3">
    <source>
        <dbReference type="EMBL" id="VAV85628.1"/>
    </source>
</evidence>
<protein>
    <submittedName>
        <fullName evidence="3">Uncharacterized protein</fullName>
    </submittedName>
</protein>
<sequence length="241" mass="28175">MNFKSIRKIAILVILFFLPVVFLLFLYPSKHNYNTLEIIKGDILETSAFTTEDGETIGLENNLTVLGFFGSNPMDKATAALNLKELIYDKFKGFKRFQILILVPNGTESQVKLLKQELLKYDVLKYWHFAYGDQQEIVNVFNSLKTREGLDKNFGTDHVFIIDKERNQRGRLDDRTEREIEKEKPVYGLSSYDCIEVSEIKNKMSEDMRILFTEYRQKRKGTFDSSTRRAEDLKPQDDEQN</sequence>
<evidence type="ECO:0000256" key="2">
    <source>
        <dbReference type="SAM" id="Phobius"/>
    </source>
</evidence>
<reference evidence="3" key="1">
    <citation type="submission" date="2018-06" db="EMBL/GenBank/DDBJ databases">
        <authorList>
            <person name="Zhirakovskaya E."/>
        </authorList>
    </citation>
    <scope>NUCLEOTIDE SEQUENCE</scope>
</reference>
<accession>A0A3B0RCA9</accession>
<proteinExistence type="predicted"/>
<organism evidence="3">
    <name type="scientific">hydrothermal vent metagenome</name>
    <dbReference type="NCBI Taxonomy" id="652676"/>
    <lineage>
        <taxon>unclassified sequences</taxon>
        <taxon>metagenomes</taxon>
        <taxon>ecological metagenomes</taxon>
    </lineage>
</organism>
<dbReference type="EMBL" id="UOEB01000238">
    <property type="protein sequence ID" value="VAV85628.1"/>
    <property type="molecule type" value="Genomic_DNA"/>
</dbReference>
<feature type="region of interest" description="Disordered" evidence="1">
    <location>
        <begin position="220"/>
        <end position="241"/>
    </location>
</feature>
<keyword evidence="2" id="KW-0472">Membrane</keyword>
<keyword evidence="2" id="KW-1133">Transmembrane helix</keyword>
<dbReference type="AlphaFoldDB" id="A0A3B0RCA9"/>
<gene>
    <name evidence="3" type="ORF">MNBD_BACTEROID02-1804</name>
</gene>